<gene>
    <name evidence="2" type="ORF">HUJ06_032051</name>
</gene>
<keyword evidence="1" id="KW-0472">Membrane</keyword>
<evidence type="ECO:0000313" key="2">
    <source>
        <dbReference type="EMBL" id="DAD49585.1"/>
    </source>
</evidence>
<dbReference type="AlphaFoldDB" id="A0A823A260"/>
<name>A0A823A260_NELNU</name>
<reference evidence="2 3" key="1">
    <citation type="journal article" date="2020" name="Mol. Biol. Evol.">
        <title>Distinct Expression and Methylation Patterns for Genes with Different Fates following a Single Whole-Genome Duplication in Flowering Plants.</title>
        <authorList>
            <person name="Shi T."/>
            <person name="Rahmani R.S."/>
            <person name="Gugger P.F."/>
            <person name="Wang M."/>
            <person name="Li H."/>
            <person name="Zhang Y."/>
            <person name="Li Z."/>
            <person name="Wang Q."/>
            <person name="Van de Peer Y."/>
            <person name="Marchal K."/>
            <person name="Chen J."/>
        </authorList>
    </citation>
    <scope>NUCLEOTIDE SEQUENCE [LARGE SCALE GENOMIC DNA]</scope>
    <source>
        <tissue evidence="2">Leaf</tissue>
    </source>
</reference>
<proteinExistence type="predicted"/>
<keyword evidence="3" id="KW-1185">Reference proteome</keyword>
<protein>
    <submittedName>
        <fullName evidence="2">Uncharacterized protein</fullName>
    </submittedName>
</protein>
<accession>A0A823A260</accession>
<comment type="caution">
    <text evidence="2">The sequence shown here is derived from an EMBL/GenBank/DDBJ whole genome shotgun (WGS) entry which is preliminary data.</text>
</comment>
<evidence type="ECO:0000256" key="1">
    <source>
        <dbReference type="SAM" id="Phobius"/>
    </source>
</evidence>
<keyword evidence="1" id="KW-0812">Transmembrane</keyword>
<keyword evidence="1" id="KW-1133">Transmembrane helix</keyword>
<evidence type="ECO:0000313" key="3">
    <source>
        <dbReference type="Proteomes" id="UP000607653"/>
    </source>
</evidence>
<dbReference type="EMBL" id="DUZY01000245">
    <property type="protein sequence ID" value="DAD49585.1"/>
    <property type="molecule type" value="Genomic_DNA"/>
</dbReference>
<dbReference type="Proteomes" id="UP000607653">
    <property type="component" value="Unassembled WGS sequence"/>
</dbReference>
<feature type="transmembrane region" description="Helical" evidence="1">
    <location>
        <begin position="24"/>
        <end position="45"/>
    </location>
</feature>
<sequence length="79" mass="9366">MRTLAHRVSLWEHLHSSNLYPWKLFLPFFWVLIKPLLCFLFAIYFTATGSPNVQLDDVVCADFCLHEMVLCFTKKKLFN</sequence>
<organism evidence="2 3">
    <name type="scientific">Nelumbo nucifera</name>
    <name type="common">Sacred lotus</name>
    <dbReference type="NCBI Taxonomy" id="4432"/>
    <lineage>
        <taxon>Eukaryota</taxon>
        <taxon>Viridiplantae</taxon>
        <taxon>Streptophyta</taxon>
        <taxon>Embryophyta</taxon>
        <taxon>Tracheophyta</taxon>
        <taxon>Spermatophyta</taxon>
        <taxon>Magnoliopsida</taxon>
        <taxon>Proteales</taxon>
        <taxon>Nelumbonaceae</taxon>
        <taxon>Nelumbo</taxon>
    </lineage>
</organism>